<dbReference type="PROSITE" id="PS00518">
    <property type="entry name" value="ZF_RING_1"/>
    <property type="match status" value="1"/>
</dbReference>
<dbReference type="Gene3D" id="1.10.287.70">
    <property type="match status" value="1"/>
</dbReference>
<feature type="transmembrane region" description="Helical" evidence="14">
    <location>
        <begin position="221"/>
        <end position="237"/>
    </location>
</feature>
<dbReference type="InterPro" id="IPR013083">
    <property type="entry name" value="Znf_RING/FYVE/PHD"/>
</dbReference>
<dbReference type="SUPFAM" id="SSF81324">
    <property type="entry name" value="Voltage-gated potassium channels"/>
    <property type="match status" value="2"/>
</dbReference>
<feature type="transmembrane region" description="Helical" evidence="14">
    <location>
        <begin position="319"/>
        <end position="339"/>
    </location>
</feature>
<dbReference type="PANTHER" id="PTHR11003:SF240">
    <property type="entry name" value="POTASSIUM CHANNEL DOMAIN-CONTAINING PROTEIN"/>
    <property type="match status" value="1"/>
</dbReference>
<reference evidence="17" key="1">
    <citation type="submission" date="2024-02" db="UniProtKB">
        <authorList>
            <consortium name="WormBaseParasite"/>
        </authorList>
    </citation>
    <scope>IDENTIFICATION</scope>
</reference>
<sequence length="823" mass="94560">MFARPSLAQLLVPNLGTSPSKFSPSVEPTSIATSTNNEEPNDDSDESMLVSRLIQIPRERFRKLFSSSKKDVPRAPNLPFVQAMLMAGRARDAGVRTVLRLRQKPPLCFLIVNRAYHEYGLKHLVLIMIFMFYVLFGAFVFLIIEKDAQNEMKEAWEEKIRLNRSHVVDVMMKEVFNNSEFLIYIKGNTSMKLKTHFDSVFERYEEKLEIRWSEQRMEWDYWNAILFAGTICTTIGYSHIYPMTTPGRVITMIYALVGIPLMLLVLQDVGKLLTIAMKFPWFQFKRVGRRVLRCCTKQSIKEMRRIETEERRDLEVFDLPLPVAVALIMIWIWLCTTILSMLDEKWTPFEAFYFFFISLSTVGLGDLLPSDPKLLIMLFGFILVGLSLVSMVLNLLQSKMRTTYEAGRGVIEIVETTKEATTLGVLQVFEEKKSHYLVIPDEMQSSTHSRQTQTSLSLPGMRQENQPGVSKVCVLRSDGVHWVEDTTPVKSPDEVTKLVELESSLHVCKDIGENNGENEDFDNTYSLGSNQSFRGRFPNDGNGLIIENRKRREESPSDDDEGTAHHSMPSPYGPNGLILELSNEDLHSPHAKCLMSPESIPFSEIRTKGLHSPLQMQCGVAICMNCSDEKRIHHCAIGLDCKGVFEGSRFYLHLFYNGFLTKTASGYTMAKMFSAPECCNCSKKFQLNNMKRNPIILRCGHLLCVGCLRNSRYATESDEVVCPTCKKHSIMANEIQFNQLKYFLDELRDIQKHFRRTHRWSFFKSWHKSKIPLDESKGKNVDEHDYGKIPAYPCQPKSLERKQREEFALEKSSLEAHFEKIYV</sequence>
<comment type="subcellular location">
    <subcellularLocation>
        <location evidence="1">Membrane</location>
        <topology evidence="1">Multi-pass membrane protein</topology>
    </subcellularLocation>
</comment>
<feature type="transmembrane region" description="Helical" evidence="14">
    <location>
        <begin position="124"/>
        <end position="144"/>
    </location>
</feature>
<evidence type="ECO:0000256" key="12">
    <source>
        <dbReference type="RuleBase" id="RU003857"/>
    </source>
</evidence>
<keyword evidence="3 12" id="KW-0812">Transmembrane</keyword>
<dbReference type="Pfam" id="PF07885">
    <property type="entry name" value="Ion_trans_2"/>
    <property type="match status" value="2"/>
</dbReference>
<evidence type="ECO:0000256" key="9">
    <source>
        <dbReference type="ARBA" id="ARBA00023136"/>
    </source>
</evidence>
<dbReference type="InterPro" id="IPR001841">
    <property type="entry name" value="Znf_RING"/>
</dbReference>
<keyword evidence="2 12" id="KW-0813">Transport</keyword>
<keyword evidence="6" id="KW-0862">Zinc</keyword>
<dbReference type="GO" id="GO:0008270">
    <property type="term" value="F:zinc ion binding"/>
    <property type="evidence" value="ECO:0007669"/>
    <property type="project" value="UniProtKB-KW"/>
</dbReference>
<feature type="region of interest" description="Disordered" evidence="13">
    <location>
        <begin position="444"/>
        <end position="465"/>
    </location>
</feature>
<feature type="compositionally biased region" description="Low complexity" evidence="13">
    <location>
        <begin position="444"/>
        <end position="457"/>
    </location>
</feature>
<evidence type="ECO:0000256" key="6">
    <source>
        <dbReference type="ARBA" id="ARBA00022833"/>
    </source>
</evidence>
<evidence type="ECO:0000256" key="4">
    <source>
        <dbReference type="ARBA" id="ARBA00022723"/>
    </source>
</evidence>
<keyword evidence="10 12" id="KW-0407">Ion channel</keyword>
<evidence type="ECO:0000256" key="10">
    <source>
        <dbReference type="ARBA" id="ARBA00023303"/>
    </source>
</evidence>
<accession>A0AAF3JC51</accession>
<dbReference type="PROSITE" id="PS50089">
    <property type="entry name" value="ZF_RING_2"/>
    <property type="match status" value="1"/>
</dbReference>
<feature type="transmembrane region" description="Helical" evidence="14">
    <location>
        <begin position="351"/>
        <end position="368"/>
    </location>
</feature>
<evidence type="ECO:0000256" key="13">
    <source>
        <dbReference type="SAM" id="MobiDB-lite"/>
    </source>
</evidence>
<dbReference type="Proteomes" id="UP000887575">
    <property type="component" value="Unassembled WGS sequence"/>
</dbReference>
<evidence type="ECO:0000256" key="1">
    <source>
        <dbReference type="ARBA" id="ARBA00004141"/>
    </source>
</evidence>
<dbReference type="InterPro" id="IPR003280">
    <property type="entry name" value="2pore_dom_K_chnl"/>
</dbReference>
<comment type="similarity">
    <text evidence="12">Belongs to the two pore domain potassium channel (TC 1.A.1.8) family.</text>
</comment>
<protein>
    <recommendedName>
        <fullName evidence="15">RING-type domain-containing protein</fullName>
    </recommendedName>
</protein>
<dbReference type="InterPro" id="IPR013099">
    <property type="entry name" value="K_chnl_dom"/>
</dbReference>
<dbReference type="GO" id="GO:0005886">
    <property type="term" value="C:plasma membrane"/>
    <property type="evidence" value="ECO:0007669"/>
    <property type="project" value="TreeGrafter"/>
</dbReference>
<evidence type="ECO:0000256" key="8">
    <source>
        <dbReference type="ARBA" id="ARBA00023065"/>
    </source>
</evidence>
<dbReference type="PRINTS" id="PR01333">
    <property type="entry name" value="2POREKCHANEL"/>
</dbReference>
<evidence type="ECO:0000256" key="11">
    <source>
        <dbReference type="PROSITE-ProRule" id="PRU00175"/>
    </source>
</evidence>
<keyword evidence="9 14" id="KW-0472">Membrane</keyword>
<keyword evidence="7 14" id="KW-1133">Transmembrane helix</keyword>
<evidence type="ECO:0000256" key="3">
    <source>
        <dbReference type="ARBA" id="ARBA00022692"/>
    </source>
</evidence>
<keyword evidence="4" id="KW-0479">Metal-binding</keyword>
<dbReference type="GO" id="GO:0030322">
    <property type="term" value="P:stabilization of membrane potential"/>
    <property type="evidence" value="ECO:0007669"/>
    <property type="project" value="TreeGrafter"/>
</dbReference>
<name>A0AAF3JC51_9BILA</name>
<keyword evidence="8 12" id="KW-0406">Ion transport</keyword>
<dbReference type="InterPro" id="IPR017907">
    <property type="entry name" value="Znf_RING_CS"/>
</dbReference>
<dbReference type="SMART" id="SM00184">
    <property type="entry name" value="RING"/>
    <property type="match status" value="1"/>
</dbReference>
<dbReference type="Gene3D" id="3.30.40.10">
    <property type="entry name" value="Zinc/RING finger domain, C3HC4 (zinc finger)"/>
    <property type="match status" value="1"/>
</dbReference>
<evidence type="ECO:0000256" key="5">
    <source>
        <dbReference type="ARBA" id="ARBA00022771"/>
    </source>
</evidence>
<feature type="domain" description="RING-type" evidence="15">
    <location>
        <begin position="678"/>
        <end position="726"/>
    </location>
</feature>
<feature type="transmembrane region" description="Helical" evidence="14">
    <location>
        <begin position="249"/>
        <end position="267"/>
    </location>
</feature>
<proteinExistence type="inferred from homology"/>
<dbReference type="PANTHER" id="PTHR11003">
    <property type="entry name" value="POTASSIUM CHANNEL, SUBFAMILY K"/>
    <property type="match status" value="1"/>
</dbReference>
<dbReference type="WBParaSite" id="MBELARI_LOCUS9726">
    <property type="protein sequence ID" value="MBELARI_LOCUS9726"/>
    <property type="gene ID" value="MBELARI_LOCUS9726"/>
</dbReference>
<dbReference type="SUPFAM" id="SSF57850">
    <property type="entry name" value="RING/U-box"/>
    <property type="match status" value="1"/>
</dbReference>
<feature type="region of interest" description="Disordered" evidence="13">
    <location>
        <begin position="18"/>
        <end position="46"/>
    </location>
</feature>
<feature type="region of interest" description="Disordered" evidence="13">
    <location>
        <begin position="532"/>
        <end position="574"/>
    </location>
</feature>
<keyword evidence="16" id="KW-1185">Reference proteome</keyword>
<keyword evidence="5 11" id="KW-0863">Zinc-finger</keyword>
<evidence type="ECO:0000256" key="2">
    <source>
        <dbReference type="ARBA" id="ARBA00022448"/>
    </source>
</evidence>
<evidence type="ECO:0000256" key="14">
    <source>
        <dbReference type="SAM" id="Phobius"/>
    </source>
</evidence>
<feature type="transmembrane region" description="Helical" evidence="14">
    <location>
        <begin position="374"/>
        <end position="396"/>
    </location>
</feature>
<evidence type="ECO:0000313" key="16">
    <source>
        <dbReference type="Proteomes" id="UP000887575"/>
    </source>
</evidence>
<dbReference type="GO" id="GO:0022841">
    <property type="term" value="F:potassium ion leak channel activity"/>
    <property type="evidence" value="ECO:0007669"/>
    <property type="project" value="TreeGrafter"/>
</dbReference>
<dbReference type="GO" id="GO:0015271">
    <property type="term" value="F:outward rectifier potassium channel activity"/>
    <property type="evidence" value="ECO:0007669"/>
    <property type="project" value="TreeGrafter"/>
</dbReference>
<evidence type="ECO:0000256" key="7">
    <source>
        <dbReference type="ARBA" id="ARBA00022989"/>
    </source>
</evidence>
<dbReference type="AlphaFoldDB" id="A0AAF3JC51"/>
<evidence type="ECO:0000259" key="15">
    <source>
        <dbReference type="PROSITE" id="PS50089"/>
    </source>
</evidence>
<evidence type="ECO:0000313" key="17">
    <source>
        <dbReference type="WBParaSite" id="MBELARI_LOCUS9726"/>
    </source>
</evidence>
<feature type="compositionally biased region" description="Polar residues" evidence="13">
    <location>
        <begin position="18"/>
        <end position="38"/>
    </location>
</feature>
<organism evidence="16 17">
    <name type="scientific">Mesorhabditis belari</name>
    <dbReference type="NCBI Taxonomy" id="2138241"/>
    <lineage>
        <taxon>Eukaryota</taxon>
        <taxon>Metazoa</taxon>
        <taxon>Ecdysozoa</taxon>
        <taxon>Nematoda</taxon>
        <taxon>Chromadorea</taxon>
        <taxon>Rhabditida</taxon>
        <taxon>Rhabditina</taxon>
        <taxon>Rhabditomorpha</taxon>
        <taxon>Rhabditoidea</taxon>
        <taxon>Rhabditidae</taxon>
        <taxon>Mesorhabditinae</taxon>
        <taxon>Mesorhabditis</taxon>
    </lineage>
</organism>